<dbReference type="RefSeq" id="WP_188559728.1">
    <property type="nucleotide sequence ID" value="NZ_BMGS01000016.1"/>
</dbReference>
<keyword evidence="1" id="KW-0812">Transmembrane</keyword>
<name>A0ABQ1X691_9BACT</name>
<organism evidence="2 3">
    <name type="scientific">Hymenobacter glacieicola</name>
    <dbReference type="NCBI Taxonomy" id="1562124"/>
    <lineage>
        <taxon>Bacteria</taxon>
        <taxon>Pseudomonadati</taxon>
        <taxon>Bacteroidota</taxon>
        <taxon>Cytophagia</taxon>
        <taxon>Cytophagales</taxon>
        <taxon>Hymenobacteraceae</taxon>
        <taxon>Hymenobacter</taxon>
    </lineage>
</organism>
<sequence>MTFFNCFLFIGWIILVLASGFLSLNVFTGLLSLMEEGKRKLGAIQLTVGLLFSAGFLWIVSNGFKFFFA</sequence>
<dbReference type="EMBL" id="BMGS01000016">
    <property type="protein sequence ID" value="GGG60751.1"/>
    <property type="molecule type" value="Genomic_DNA"/>
</dbReference>
<keyword evidence="1" id="KW-0472">Membrane</keyword>
<keyword evidence="3" id="KW-1185">Reference proteome</keyword>
<reference evidence="3" key="1">
    <citation type="journal article" date="2019" name="Int. J. Syst. Evol. Microbiol.">
        <title>The Global Catalogue of Microorganisms (GCM) 10K type strain sequencing project: providing services to taxonomists for standard genome sequencing and annotation.</title>
        <authorList>
            <consortium name="The Broad Institute Genomics Platform"/>
            <consortium name="The Broad Institute Genome Sequencing Center for Infectious Disease"/>
            <person name="Wu L."/>
            <person name="Ma J."/>
        </authorList>
    </citation>
    <scope>NUCLEOTIDE SEQUENCE [LARGE SCALE GENOMIC DNA]</scope>
    <source>
        <strain evidence="3">CGMCC 1.12990</strain>
    </source>
</reference>
<feature type="transmembrane region" description="Helical" evidence="1">
    <location>
        <begin position="41"/>
        <end position="60"/>
    </location>
</feature>
<dbReference type="Proteomes" id="UP000601361">
    <property type="component" value="Unassembled WGS sequence"/>
</dbReference>
<evidence type="ECO:0000313" key="2">
    <source>
        <dbReference type="EMBL" id="GGG60751.1"/>
    </source>
</evidence>
<evidence type="ECO:0000313" key="3">
    <source>
        <dbReference type="Proteomes" id="UP000601361"/>
    </source>
</evidence>
<accession>A0ABQ1X691</accession>
<feature type="transmembrane region" description="Helical" evidence="1">
    <location>
        <begin position="12"/>
        <end position="34"/>
    </location>
</feature>
<comment type="caution">
    <text evidence="2">The sequence shown here is derived from an EMBL/GenBank/DDBJ whole genome shotgun (WGS) entry which is preliminary data.</text>
</comment>
<gene>
    <name evidence="2" type="ORF">GCM10011378_40980</name>
</gene>
<evidence type="ECO:0000256" key="1">
    <source>
        <dbReference type="SAM" id="Phobius"/>
    </source>
</evidence>
<keyword evidence="1" id="KW-1133">Transmembrane helix</keyword>
<proteinExistence type="predicted"/>
<protein>
    <submittedName>
        <fullName evidence="2">Uncharacterized protein</fullName>
    </submittedName>
</protein>